<proteinExistence type="predicted"/>
<gene>
    <name evidence="2" type="ORF">E2562_011406</name>
</gene>
<comment type="caution">
    <text evidence="2">The sequence shown here is derived from an EMBL/GenBank/DDBJ whole genome shotgun (WGS) entry which is preliminary data.</text>
</comment>
<keyword evidence="3" id="KW-1185">Reference proteome</keyword>
<name>A0A6G1D137_9ORYZ</name>
<evidence type="ECO:0000313" key="2">
    <source>
        <dbReference type="EMBL" id="KAF0906408.1"/>
    </source>
</evidence>
<sequence length="108" mass="11423">MGGKWALWFRLLNAGRDSGGIGSWHEPEKSGGVRKSRSGGRRAAAARSRELQPASLPYTRCNYLLASHLLISSCIPSPVGALALEAAVSCSADFCTVVGITFCKGLKD</sequence>
<evidence type="ECO:0000313" key="3">
    <source>
        <dbReference type="Proteomes" id="UP000479710"/>
    </source>
</evidence>
<organism evidence="2 3">
    <name type="scientific">Oryza meyeriana var. granulata</name>
    <dbReference type="NCBI Taxonomy" id="110450"/>
    <lineage>
        <taxon>Eukaryota</taxon>
        <taxon>Viridiplantae</taxon>
        <taxon>Streptophyta</taxon>
        <taxon>Embryophyta</taxon>
        <taxon>Tracheophyta</taxon>
        <taxon>Spermatophyta</taxon>
        <taxon>Magnoliopsida</taxon>
        <taxon>Liliopsida</taxon>
        <taxon>Poales</taxon>
        <taxon>Poaceae</taxon>
        <taxon>BOP clade</taxon>
        <taxon>Oryzoideae</taxon>
        <taxon>Oryzeae</taxon>
        <taxon>Oryzinae</taxon>
        <taxon>Oryza</taxon>
        <taxon>Oryza meyeriana</taxon>
    </lineage>
</organism>
<protein>
    <submittedName>
        <fullName evidence="2">Uncharacterized protein</fullName>
    </submittedName>
</protein>
<reference evidence="2 3" key="1">
    <citation type="submission" date="2019-11" db="EMBL/GenBank/DDBJ databases">
        <title>Whole genome sequence of Oryza granulata.</title>
        <authorList>
            <person name="Li W."/>
        </authorList>
    </citation>
    <scope>NUCLEOTIDE SEQUENCE [LARGE SCALE GENOMIC DNA]</scope>
    <source>
        <strain evidence="3">cv. Menghai</strain>
        <tissue evidence="2">Leaf</tissue>
    </source>
</reference>
<evidence type="ECO:0000256" key="1">
    <source>
        <dbReference type="SAM" id="MobiDB-lite"/>
    </source>
</evidence>
<dbReference type="EMBL" id="SPHZ02000007">
    <property type="protein sequence ID" value="KAF0906408.1"/>
    <property type="molecule type" value="Genomic_DNA"/>
</dbReference>
<dbReference type="Proteomes" id="UP000479710">
    <property type="component" value="Unassembled WGS sequence"/>
</dbReference>
<accession>A0A6G1D137</accession>
<dbReference type="AlphaFoldDB" id="A0A6G1D137"/>
<feature type="region of interest" description="Disordered" evidence="1">
    <location>
        <begin position="15"/>
        <end position="49"/>
    </location>
</feature>